<evidence type="ECO:0000313" key="3">
    <source>
        <dbReference type="Proteomes" id="UP000823775"/>
    </source>
</evidence>
<gene>
    <name evidence="2" type="ORF">HAX54_036255</name>
</gene>
<sequence length="156" mass="17212">MMFQNAHHASTMNFLAPKPVPMKQSGSSQNPLSSTEVLEAYWGKWVAEIRLPKPDPARLVPLTLPKKQLTTRQRTCFELRTFARAWHRGRALTLRRKGQKEVVVVGGGCEDGGRGGKVAEGGSEVTGRVPGPVDHRPVTDLTFPEFTGERVNMGHV</sequence>
<dbReference type="EMBL" id="JACEIK010004791">
    <property type="protein sequence ID" value="MCD9646433.1"/>
    <property type="molecule type" value="Genomic_DNA"/>
</dbReference>
<reference evidence="2 3" key="1">
    <citation type="journal article" date="2021" name="BMC Genomics">
        <title>Datura genome reveals duplications of psychoactive alkaloid biosynthetic genes and high mutation rate following tissue culture.</title>
        <authorList>
            <person name="Rajewski A."/>
            <person name="Carter-House D."/>
            <person name="Stajich J."/>
            <person name="Litt A."/>
        </authorList>
    </citation>
    <scope>NUCLEOTIDE SEQUENCE [LARGE SCALE GENOMIC DNA]</scope>
    <source>
        <strain evidence="2">AR-01</strain>
    </source>
</reference>
<comment type="caution">
    <text evidence="2">The sequence shown here is derived from an EMBL/GenBank/DDBJ whole genome shotgun (WGS) entry which is preliminary data.</text>
</comment>
<accession>A0ABS8VJX8</accession>
<proteinExistence type="predicted"/>
<feature type="region of interest" description="Disordered" evidence="1">
    <location>
        <begin position="114"/>
        <end position="136"/>
    </location>
</feature>
<name>A0ABS8VJX8_DATST</name>
<dbReference type="Proteomes" id="UP000823775">
    <property type="component" value="Unassembled WGS sequence"/>
</dbReference>
<evidence type="ECO:0000256" key="1">
    <source>
        <dbReference type="SAM" id="MobiDB-lite"/>
    </source>
</evidence>
<protein>
    <submittedName>
        <fullName evidence="2">Uncharacterized protein</fullName>
    </submittedName>
</protein>
<organism evidence="2 3">
    <name type="scientific">Datura stramonium</name>
    <name type="common">Jimsonweed</name>
    <name type="synonym">Common thornapple</name>
    <dbReference type="NCBI Taxonomy" id="4076"/>
    <lineage>
        <taxon>Eukaryota</taxon>
        <taxon>Viridiplantae</taxon>
        <taxon>Streptophyta</taxon>
        <taxon>Embryophyta</taxon>
        <taxon>Tracheophyta</taxon>
        <taxon>Spermatophyta</taxon>
        <taxon>Magnoliopsida</taxon>
        <taxon>eudicotyledons</taxon>
        <taxon>Gunneridae</taxon>
        <taxon>Pentapetalae</taxon>
        <taxon>asterids</taxon>
        <taxon>lamiids</taxon>
        <taxon>Solanales</taxon>
        <taxon>Solanaceae</taxon>
        <taxon>Solanoideae</taxon>
        <taxon>Datureae</taxon>
        <taxon>Datura</taxon>
    </lineage>
</organism>
<keyword evidence="3" id="KW-1185">Reference proteome</keyword>
<evidence type="ECO:0000313" key="2">
    <source>
        <dbReference type="EMBL" id="MCD9646433.1"/>
    </source>
</evidence>